<dbReference type="VEuPathDB" id="FungiDB:CCM_03028"/>
<evidence type="ECO:0000313" key="9">
    <source>
        <dbReference type="EMBL" id="ATY60091.1"/>
    </source>
</evidence>
<feature type="transmembrane region" description="Helical" evidence="6">
    <location>
        <begin position="540"/>
        <end position="561"/>
    </location>
</feature>
<dbReference type="Pfam" id="PF04547">
    <property type="entry name" value="Anoctamin"/>
    <property type="match status" value="1"/>
</dbReference>
<accession>A0A2H4SAF1</accession>
<dbReference type="VEuPathDB" id="FungiDB:A9K55_005932"/>
<feature type="transmembrane region" description="Helical" evidence="6">
    <location>
        <begin position="353"/>
        <end position="379"/>
    </location>
</feature>
<keyword evidence="3 6" id="KW-1133">Transmembrane helix</keyword>
<dbReference type="GO" id="GO:0032541">
    <property type="term" value="C:cortical endoplasmic reticulum"/>
    <property type="evidence" value="ECO:0007669"/>
    <property type="project" value="TreeGrafter"/>
</dbReference>
<feature type="domain" description="Anoctamin alpha-beta plait" evidence="8">
    <location>
        <begin position="23"/>
        <end position="169"/>
    </location>
</feature>
<evidence type="ECO:0000256" key="4">
    <source>
        <dbReference type="ARBA" id="ARBA00023136"/>
    </source>
</evidence>
<feature type="transmembrane region" description="Helical" evidence="6">
    <location>
        <begin position="621"/>
        <end position="643"/>
    </location>
</feature>
<gene>
    <name evidence="9" type="ORF">A9K55_005932</name>
</gene>
<evidence type="ECO:0000256" key="1">
    <source>
        <dbReference type="ARBA" id="ARBA00004141"/>
    </source>
</evidence>
<evidence type="ECO:0000256" key="2">
    <source>
        <dbReference type="ARBA" id="ARBA00022692"/>
    </source>
</evidence>
<dbReference type="InterPro" id="IPR049452">
    <property type="entry name" value="Anoctamin_TM"/>
</dbReference>
<feature type="region of interest" description="Disordered" evidence="5">
    <location>
        <begin position="1"/>
        <end position="20"/>
    </location>
</feature>
<feature type="transmembrane region" description="Helical" evidence="6">
    <location>
        <begin position="400"/>
        <end position="421"/>
    </location>
</feature>
<feature type="transmembrane region" description="Helical" evidence="6">
    <location>
        <begin position="462"/>
        <end position="483"/>
    </location>
</feature>
<dbReference type="InterPro" id="IPR007632">
    <property type="entry name" value="Anoctamin"/>
</dbReference>
<comment type="subcellular location">
    <subcellularLocation>
        <location evidence="1">Membrane</location>
        <topology evidence="1">Multi-pass membrane protein</topology>
    </subcellularLocation>
</comment>
<evidence type="ECO:0000256" key="6">
    <source>
        <dbReference type="SAM" id="Phobius"/>
    </source>
</evidence>
<feature type="domain" description="Anoctamin transmembrane" evidence="7">
    <location>
        <begin position="202"/>
        <end position="665"/>
    </location>
</feature>
<feature type="transmembrane region" description="Helical" evidence="6">
    <location>
        <begin position="317"/>
        <end position="341"/>
    </location>
</feature>
<evidence type="ECO:0000259" key="7">
    <source>
        <dbReference type="Pfam" id="PF04547"/>
    </source>
</evidence>
<evidence type="ECO:0000256" key="5">
    <source>
        <dbReference type="SAM" id="MobiDB-lite"/>
    </source>
</evidence>
<feature type="transmembrane region" description="Helical" evidence="6">
    <location>
        <begin position="588"/>
        <end position="609"/>
    </location>
</feature>
<dbReference type="OrthoDB" id="296386at2759"/>
<dbReference type="PANTHER" id="PTHR12308:SF73">
    <property type="entry name" value="ANOCTAMIN"/>
    <property type="match status" value="1"/>
</dbReference>
<organism evidence="9 10">
    <name type="scientific">Cordyceps militaris</name>
    <name type="common">Caterpillar fungus</name>
    <name type="synonym">Clavaria militaris</name>
    <dbReference type="NCBI Taxonomy" id="73501"/>
    <lineage>
        <taxon>Eukaryota</taxon>
        <taxon>Fungi</taxon>
        <taxon>Dikarya</taxon>
        <taxon>Ascomycota</taxon>
        <taxon>Pezizomycotina</taxon>
        <taxon>Sordariomycetes</taxon>
        <taxon>Hypocreomycetidae</taxon>
        <taxon>Hypocreales</taxon>
        <taxon>Cordycipitaceae</taxon>
        <taxon>Cordyceps</taxon>
    </lineage>
</organism>
<dbReference type="AlphaFoldDB" id="A0A2H4SAF1"/>
<feature type="transmembrane region" description="Helical" evidence="6">
    <location>
        <begin position="213"/>
        <end position="236"/>
    </location>
</feature>
<dbReference type="PANTHER" id="PTHR12308">
    <property type="entry name" value="ANOCTAMIN"/>
    <property type="match status" value="1"/>
</dbReference>
<name>A0A2H4SAF1_CORMI</name>
<keyword evidence="2 6" id="KW-0812">Transmembrane</keyword>
<dbReference type="EMBL" id="CP023323">
    <property type="protein sequence ID" value="ATY60091.1"/>
    <property type="molecule type" value="Genomic_DNA"/>
</dbReference>
<dbReference type="GO" id="GO:0005254">
    <property type="term" value="F:chloride channel activity"/>
    <property type="evidence" value="ECO:0007669"/>
    <property type="project" value="TreeGrafter"/>
</dbReference>
<dbReference type="Proteomes" id="UP000323067">
    <property type="component" value="Chromosome vi"/>
</dbReference>
<dbReference type="InterPro" id="IPR049456">
    <property type="entry name" value="Anoctamin_N_fung"/>
</dbReference>
<evidence type="ECO:0000259" key="8">
    <source>
        <dbReference type="Pfam" id="PF20877"/>
    </source>
</evidence>
<dbReference type="Pfam" id="PF20877">
    <property type="entry name" value="Anoctamin_N"/>
    <property type="match status" value="1"/>
</dbReference>
<feature type="transmembrane region" description="Helical" evidence="6">
    <location>
        <begin position="242"/>
        <end position="260"/>
    </location>
</feature>
<evidence type="ECO:0000256" key="3">
    <source>
        <dbReference type="ARBA" id="ARBA00022989"/>
    </source>
</evidence>
<evidence type="ECO:0000313" key="10">
    <source>
        <dbReference type="Proteomes" id="UP000323067"/>
    </source>
</evidence>
<proteinExistence type="predicted"/>
<protein>
    <submittedName>
        <fullName evidence="9">Plasma membrane channel (Aqy1)</fullName>
    </submittedName>
</protein>
<dbReference type="GO" id="GO:0016020">
    <property type="term" value="C:membrane"/>
    <property type="evidence" value="ECO:0007669"/>
    <property type="project" value="UniProtKB-SubCell"/>
</dbReference>
<sequence length="759" mass="86177">MTENNTTTMDPPKNDGSVDDNNGVDYVVHYKIPAKGTVLAAIESTPSAFILANVPVEKSEAEAGYIELIKALTTVGLASEVRRATKDSLYVFVKIASTELLQNQIYRSRLQDWLHGVRSASPNQDVAKTLENEPVTEAERLRLVYLMMIKPENEGGAGITENAGKWKYVDAIFPLQNRAFNKAWISNWSGKWLLEESEIHDIREKFGENITMYFVFLRSYLRFLVIPSAIGFSAWLCLGQFSMIYAIATCLWSVVFFEYWKKKELDLAVQWGVRRVSEIQQPRPEFQWEYEKEDPITGEALRVYPPMKRLQTQILQVPFALACVIALGTLSLTAISLEIFINEVYNGPGKQYLTFVPTVILVVCTPIISTVLMSAAKALTDRENYATVDAYRAALIQKQFVLNFMTSYMPLLFTTFVYLPFGHVLIPALDFWRRTAQAITFSKAPLATREFQINPQRISAQMFYFTVTAQIVNFATELVVPYVKQRAFAKAKELQAKRGEETVQDNPEEAEFMKRVRNEYEMDVYDVTEDYREMVMQFGYLNLFSVAWPLAPCCFLVNNWVELRSDALKIAMSCRRPVPWRADSIGPWLQTLGVLSWLGSVTGSAIVFLCSRDRNGDRGGASNFTAWGLLLSILLVEHFYFLAQIIVRTVLDKLESPGLQKERKERFQMKRRLLQDHLGQDVAERAAAPGIETSEKITRAALEEEARLTSIRGKSSPAEIFWQRQHGMQETIDVGRTFITQMDTKNGNPASAAHPSPKA</sequence>
<reference evidence="9 10" key="1">
    <citation type="journal article" date="2017" name="BMC Genomics">
        <title>Chromosome level assembly and secondary metabolite potential of the parasitic fungus Cordyceps militaris.</title>
        <authorList>
            <person name="Kramer G.J."/>
            <person name="Nodwell J.R."/>
        </authorList>
    </citation>
    <scope>NUCLEOTIDE SEQUENCE [LARGE SCALE GENOMIC DNA]</scope>
    <source>
        <strain evidence="9 10">ATCC 34164</strain>
    </source>
</reference>
<keyword evidence="4 6" id="KW-0472">Membrane</keyword>